<dbReference type="SUPFAM" id="SSF50475">
    <property type="entry name" value="FMN-binding split barrel"/>
    <property type="match status" value="1"/>
</dbReference>
<dbReference type="InterPro" id="IPR024747">
    <property type="entry name" value="Pyridox_Oxase-rel"/>
</dbReference>
<dbReference type="AlphaFoldDB" id="X0SAD7"/>
<organism evidence="1">
    <name type="scientific">marine sediment metagenome</name>
    <dbReference type="NCBI Taxonomy" id="412755"/>
    <lineage>
        <taxon>unclassified sequences</taxon>
        <taxon>metagenomes</taxon>
        <taxon>ecological metagenomes</taxon>
    </lineage>
</organism>
<dbReference type="PANTHER" id="PTHR34071:SF2">
    <property type="entry name" value="FLAVIN-NUCLEOTIDE-BINDING PROTEIN"/>
    <property type="match status" value="1"/>
</dbReference>
<sequence length="155" mass="18121">MRRKDKEIVDEKVMVSIIEKVIVCRVAMCWQDVPYVIPMNFGYQDNYLYLHSASEGRKMDILRNNDKVCIEFDFGVELVKSQKVCNTSMKYKSVLAFGKAVILKDIAEKKRALDIIMHHYYYYNSPSVFHYPEDALEKVIIIKVKVEKITGKESL</sequence>
<comment type="caution">
    <text evidence="1">The sequence shown here is derived from an EMBL/GenBank/DDBJ whole genome shotgun (WGS) entry which is preliminary data.</text>
</comment>
<evidence type="ECO:0008006" key="2">
    <source>
        <dbReference type="Google" id="ProtNLM"/>
    </source>
</evidence>
<dbReference type="Pfam" id="PF12900">
    <property type="entry name" value="Pyridox_ox_2"/>
    <property type="match status" value="1"/>
</dbReference>
<name>X0SAD7_9ZZZZ</name>
<dbReference type="Gene3D" id="2.30.110.10">
    <property type="entry name" value="Electron Transport, Fmn-binding Protein, Chain A"/>
    <property type="match status" value="1"/>
</dbReference>
<gene>
    <name evidence="1" type="ORF">S01H1_00347</name>
</gene>
<accession>X0SAD7</accession>
<protein>
    <recommendedName>
        <fullName evidence="2">Pyridoxamine 5'-phosphate oxidase putative domain-containing protein</fullName>
    </recommendedName>
</protein>
<dbReference type="PANTHER" id="PTHR34071">
    <property type="entry name" value="5-NITROIMIDAZOLE ANTIBIOTICS RESISTANCE PROTEIN, NIMA-FAMILY-RELATED PROTEIN-RELATED"/>
    <property type="match status" value="1"/>
</dbReference>
<reference evidence="1" key="1">
    <citation type="journal article" date="2014" name="Front. Microbiol.">
        <title>High frequency of phylogenetically diverse reductive dehalogenase-homologous genes in deep subseafloor sedimentary metagenomes.</title>
        <authorList>
            <person name="Kawai M."/>
            <person name="Futagami T."/>
            <person name="Toyoda A."/>
            <person name="Takaki Y."/>
            <person name="Nishi S."/>
            <person name="Hori S."/>
            <person name="Arai W."/>
            <person name="Tsubouchi T."/>
            <person name="Morono Y."/>
            <person name="Uchiyama I."/>
            <person name="Ito T."/>
            <person name="Fujiyama A."/>
            <person name="Inagaki F."/>
            <person name="Takami H."/>
        </authorList>
    </citation>
    <scope>NUCLEOTIDE SEQUENCE</scope>
    <source>
        <strain evidence="1">Expedition CK06-06</strain>
    </source>
</reference>
<evidence type="ECO:0000313" key="1">
    <source>
        <dbReference type="EMBL" id="GAF72141.1"/>
    </source>
</evidence>
<proteinExistence type="predicted"/>
<dbReference type="EMBL" id="BARS01000117">
    <property type="protein sequence ID" value="GAF72141.1"/>
    <property type="molecule type" value="Genomic_DNA"/>
</dbReference>
<dbReference type="InterPro" id="IPR012349">
    <property type="entry name" value="Split_barrel_FMN-bd"/>
</dbReference>